<organism evidence="2">
    <name type="scientific">Selaginella moellendorffii</name>
    <name type="common">Spikemoss</name>
    <dbReference type="NCBI Taxonomy" id="88036"/>
    <lineage>
        <taxon>Eukaryota</taxon>
        <taxon>Viridiplantae</taxon>
        <taxon>Streptophyta</taxon>
        <taxon>Embryophyta</taxon>
        <taxon>Tracheophyta</taxon>
        <taxon>Lycopodiopsida</taxon>
        <taxon>Selaginellales</taxon>
        <taxon>Selaginellaceae</taxon>
        <taxon>Selaginella</taxon>
    </lineage>
</organism>
<evidence type="ECO:0000313" key="1">
    <source>
        <dbReference type="EMBL" id="EFJ21964.1"/>
    </source>
</evidence>
<gene>
    <name evidence="1" type="ORF">SELMODRAFT_416884</name>
</gene>
<dbReference type="Gramene" id="EFJ21964">
    <property type="protein sequence ID" value="EFJ21964"/>
    <property type="gene ID" value="SELMODRAFT_416884"/>
</dbReference>
<dbReference type="Proteomes" id="UP000001514">
    <property type="component" value="Unassembled WGS sequence"/>
</dbReference>
<protein>
    <submittedName>
        <fullName evidence="1">Uncharacterized protein</fullName>
    </submittedName>
</protein>
<proteinExistence type="predicted"/>
<dbReference type="AlphaFoldDB" id="D8S0P9"/>
<dbReference type="eggNOG" id="ENOG502T10V">
    <property type="taxonomic scope" value="Eukaryota"/>
</dbReference>
<dbReference type="KEGG" id="smo:SELMODRAFT_416884"/>
<keyword evidence="2" id="KW-1185">Reference proteome</keyword>
<dbReference type="InParanoid" id="D8S0P9"/>
<evidence type="ECO:0000313" key="2">
    <source>
        <dbReference type="Proteomes" id="UP000001514"/>
    </source>
</evidence>
<dbReference type="EMBL" id="GL377597">
    <property type="protein sequence ID" value="EFJ21964.1"/>
    <property type="molecule type" value="Genomic_DNA"/>
</dbReference>
<reference evidence="1 2" key="1">
    <citation type="journal article" date="2011" name="Science">
        <title>The Selaginella genome identifies genetic changes associated with the evolution of vascular plants.</title>
        <authorList>
            <person name="Banks J.A."/>
            <person name="Nishiyama T."/>
            <person name="Hasebe M."/>
            <person name="Bowman J.L."/>
            <person name="Gribskov M."/>
            <person name="dePamphilis C."/>
            <person name="Albert V.A."/>
            <person name="Aono N."/>
            <person name="Aoyama T."/>
            <person name="Ambrose B.A."/>
            <person name="Ashton N.W."/>
            <person name="Axtell M.J."/>
            <person name="Barker E."/>
            <person name="Barker M.S."/>
            <person name="Bennetzen J.L."/>
            <person name="Bonawitz N.D."/>
            <person name="Chapple C."/>
            <person name="Cheng C."/>
            <person name="Correa L.G."/>
            <person name="Dacre M."/>
            <person name="DeBarry J."/>
            <person name="Dreyer I."/>
            <person name="Elias M."/>
            <person name="Engstrom E.M."/>
            <person name="Estelle M."/>
            <person name="Feng L."/>
            <person name="Finet C."/>
            <person name="Floyd S.K."/>
            <person name="Frommer W.B."/>
            <person name="Fujita T."/>
            <person name="Gramzow L."/>
            <person name="Gutensohn M."/>
            <person name="Harholt J."/>
            <person name="Hattori M."/>
            <person name="Heyl A."/>
            <person name="Hirai T."/>
            <person name="Hiwatashi Y."/>
            <person name="Ishikawa M."/>
            <person name="Iwata M."/>
            <person name="Karol K.G."/>
            <person name="Koehler B."/>
            <person name="Kolukisaoglu U."/>
            <person name="Kubo M."/>
            <person name="Kurata T."/>
            <person name="Lalonde S."/>
            <person name="Li K."/>
            <person name="Li Y."/>
            <person name="Litt A."/>
            <person name="Lyons E."/>
            <person name="Manning G."/>
            <person name="Maruyama T."/>
            <person name="Michael T.P."/>
            <person name="Mikami K."/>
            <person name="Miyazaki S."/>
            <person name="Morinaga S."/>
            <person name="Murata T."/>
            <person name="Mueller-Roeber B."/>
            <person name="Nelson D.R."/>
            <person name="Obara M."/>
            <person name="Oguri Y."/>
            <person name="Olmstead R.G."/>
            <person name="Onodera N."/>
            <person name="Petersen B.L."/>
            <person name="Pils B."/>
            <person name="Prigge M."/>
            <person name="Rensing S.A."/>
            <person name="Riano-Pachon D.M."/>
            <person name="Roberts A.W."/>
            <person name="Sato Y."/>
            <person name="Scheller H.V."/>
            <person name="Schulz B."/>
            <person name="Schulz C."/>
            <person name="Shakirov E.V."/>
            <person name="Shibagaki N."/>
            <person name="Shinohara N."/>
            <person name="Shippen D.E."/>
            <person name="Soerensen I."/>
            <person name="Sotooka R."/>
            <person name="Sugimoto N."/>
            <person name="Sugita M."/>
            <person name="Sumikawa N."/>
            <person name="Tanurdzic M."/>
            <person name="Theissen G."/>
            <person name="Ulvskov P."/>
            <person name="Wakazuki S."/>
            <person name="Weng J.K."/>
            <person name="Willats W.W."/>
            <person name="Wipf D."/>
            <person name="Wolf P.G."/>
            <person name="Yang L."/>
            <person name="Zimmer A.D."/>
            <person name="Zhu Q."/>
            <person name="Mitros T."/>
            <person name="Hellsten U."/>
            <person name="Loque D."/>
            <person name="Otillar R."/>
            <person name="Salamov A."/>
            <person name="Schmutz J."/>
            <person name="Shapiro H."/>
            <person name="Lindquist E."/>
            <person name="Lucas S."/>
            <person name="Rokhsar D."/>
            <person name="Grigoriev I.V."/>
        </authorList>
    </citation>
    <scope>NUCLEOTIDE SEQUENCE [LARGE SCALE GENOMIC DNA]</scope>
</reference>
<sequence>MASGLIFEAEQAGRLYPIITPEYEDLPDMRRAKPIRVIQMEKKTVNIDPLIPEKQYARLYWFRQQTLDELKWDPAEWHWRGTTCKDFFQYETKLGRKLIRVPTRSSLFQKAKAQQIHSRNHSHCINKIWKGHWSAKNRYFMWLAQQERVPSMAAIHLPNTACKTCGATETQRHIL</sequence>
<dbReference type="HOGENOM" id="CLU_1535108_0_0_1"/>
<name>D8S0P9_SELML</name>
<accession>D8S0P9</accession>